<reference evidence="1" key="1">
    <citation type="submission" date="2023-04" db="EMBL/GenBank/DDBJ databases">
        <title>Draft Genome sequencing of Naganishia species isolated from polar environments using Oxford Nanopore Technology.</title>
        <authorList>
            <person name="Leo P."/>
            <person name="Venkateswaran K."/>
        </authorList>
    </citation>
    <scope>NUCLEOTIDE SEQUENCE</scope>
    <source>
        <strain evidence="1">MNA-CCFEE 5425</strain>
    </source>
</reference>
<accession>A0ACC2XRJ7</accession>
<organism evidence="1 2">
    <name type="scientific">Naganishia vaughanmartiniae</name>
    <dbReference type="NCBI Taxonomy" id="1424756"/>
    <lineage>
        <taxon>Eukaryota</taxon>
        <taxon>Fungi</taxon>
        <taxon>Dikarya</taxon>
        <taxon>Basidiomycota</taxon>
        <taxon>Agaricomycotina</taxon>
        <taxon>Tremellomycetes</taxon>
        <taxon>Filobasidiales</taxon>
        <taxon>Filobasidiaceae</taxon>
        <taxon>Naganishia</taxon>
    </lineage>
</organism>
<name>A0ACC2XRJ7_9TREE</name>
<dbReference type="Proteomes" id="UP001243375">
    <property type="component" value="Unassembled WGS sequence"/>
</dbReference>
<proteinExistence type="predicted"/>
<sequence>MVANLPTVYLRLPTPLDIVTFNGLSIDATVADLTLPVSSISLDDCTLSSKSVGRLNSTQPLSSLVNSDAPHHPIQLELLPRLRGGKGGFGSQLRAAGGRMSSKKGQEENNDSCRDLSGRRLSTIKQAKKMAEYVESKEKSQKAVLEAQKAKLQALEKQLGIDTPATGASSIGAAPSNSTSGSGSGSALAASSAVKPTDVDVTKIAQKRHRFDDTQYLETSREINDSVRNAVASGLLKKRKKAKTESAAVGDKPAAKAVVPATSSSVAANA</sequence>
<keyword evidence="2" id="KW-1185">Reference proteome</keyword>
<protein>
    <submittedName>
        <fullName evidence="1">Uncharacterized protein</fullName>
    </submittedName>
</protein>
<dbReference type="EMBL" id="JASBWU010000001">
    <property type="protein sequence ID" value="KAJ9125327.1"/>
    <property type="molecule type" value="Genomic_DNA"/>
</dbReference>
<comment type="caution">
    <text evidence="1">The sequence shown here is derived from an EMBL/GenBank/DDBJ whole genome shotgun (WGS) entry which is preliminary data.</text>
</comment>
<gene>
    <name evidence="1" type="ORF">QFC22_000284</name>
</gene>
<evidence type="ECO:0000313" key="2">
    <source>
        <dbReference type="Proteomes" id="UP001243375"/>
    </source>
</evidence>
<evidence type="ECO:0000313" key="1">
    <source>
        <dbReference type="EMBL" id="KAJ9125327.1"/>
    </source>
</evidence>